<organism evidence="1 2">
    <name type="scientific">Corynebacterium wankanglinii</name>
    <dbReference type="NCBI Taxonomy" id="2735136"/>
    <lineage>
        <taxon>Bacteria</taxon>
        <taxon>Bacillati</taxon>
        <taxon>Actinomycetota</taxon>
        <taxon>Actinomycetes</taxon>
        <taxon>Mycobacteriales</taxon>
        <taxon>Corynebacteriaceae</taxon>
        <taxon>Corynebacterium</taxon>
    </lineage>
</organism>
<sequence>MAPAPIPRDPRAAKISADEVSRRVESILAEPVEDLAAEVDALARAHSVLREALTDN</sequence>
<comment type="caution">
    <text evidence="1">The sequence shown here is derived from an EMBL/GenBank/DDBJ whole genome shotgun (WGS) entry which is preliminary data.</text>
</comment>
<evidence type="ECO:0000313" key="1">
    <source>
        <dbReference type="EMBL" id="MBA1836868.1"/>
    </source>
</evidence>
<dbReference type="RefSeq" id="WP_181191604.1">
    <property type="nucleotide sequence ID" value="NZ_JABFED010000002.1"/>
</dbReference>
<accession>A0A7H0K876</accession>
<dbReference type="AlphaFoldDB" id="A0A7H0K876"/>
<dbReference type="EMBL" id="JABFED010000002">
    <property type="protein sequence ID" value="MBA1836868.1"/>
    <property type="molecule type" value="Genomic_DNA"/>
</dbReference>
<evidence type="ECO:0000313" key="2">
    <source>
        <dbReference type="Proteomes" id="UP000577408"/>
    </source>
</evidence>
<proteinExistence type="predicted"/>
<dbReference type="Proteomes" id="UP000577408">
    <property type="component" value="Unassembled WGS sequence"/>
</dbReference>
<gene>
    <name evidence="1" type="ORF">HMA55_02950</name>
</gene>
<keyword evidence="2" id="KW-1185">Reference proteome</keyword>
<protein>
    <submittedName>
        <fullName evidence="1">Uncharacterized protein</fullName>
    </submittedName>
</protein>
<reference evidence="1 2" key="1">
    <citation type="submission" date="2020-05" db="EMBL/GenBank/DDBJ databases">
        <title>Descriptions of Corynebacterium xxxx sp. nov., Corynebacterium yyyy sp. nov. and Corynebacterium zzzz sp. nov.</title>
        <authorList>
            <person name="Zhang G."/>
        </authorList>
    </citation>
    <scope>NUCLEOTIDE SEQUENCE [LARGE SCALE GENOMIC DNA]</scope>
    <source>
        <strain evidence="2">zg-913</strain>
    </source>
</reference>
<name>A0A7H0K876_9CORY</name>